<keyword evidence="1" id="KW-0812">Transmembrane</keyword>
<evidence type="ECO:0000313" key="3">
    <source>
        <dbReference type="Proteomes" id="UP000240572"/>
    </source>
</evidence>
<organism evidence="2 3">
    <name type="scientific">Taibaiella chishuiensis</name>
    <dbReference type="NCBI Taxonomy" id="1434707"/>
    <lineage>
        <taxon>Bacteria</taxon>
        <taxon>Pseudomonadati</taxon>
        <taxon>Bacteroidota</taxon>
        <taxon>Chitinophagia</taxon>
        <taxon>Chitinophagales</taxon>
        <taxon>Chitinophagaceae</taxon>
        <taxon>Taibaiella</taxon>
    </lineage>
</organism>
<dbReference type="EMBL" id="PYGD01000006">
    <property type="protein sequence ID" value="PSK91117.1"/>
    <property type="molecule type" value="Genomic_DNA"/>
</dbReference>
<feature type="transmembrane region" description="Helical" evidence="1">
    <location>
        <begin position="122"/>
        <end position="142"/>
    </location>
</feature>
<reference evidence="2 3" key="1">
    <citation type="submission" date="2018-03" db="EMBL/GenBank/DDBJ databases">
        <title>Genomic Encyclopedia of Type Strains, Phase III (KMG-III): the genomes of soil and plant-associated and newly described type strains.</title>
        <authorList>
            <person name="Whitman W."/>
        </authorList>
    </citation>
    <scope>NUCLEOTIDE SEQUENCE [LARGE SCALE GENOMIC DNA]</scope>
    <source>
        <strain evidence="2 3">CGMCC 1.12700</strain>
    </source>
</reference>
<comment type="caution">
    <text evidence="2">The sequence shown here is derived from an EMBL/GenBank/DDBJ whole genome shotgun (WGS) entry which is preliminary data.</text>
</comment>
<sequence>MYQTFIFLHSFFRWFVVLSLLCALLRAMEGYRSGRSFSATDNAVRHWTATIAHIQLVLGIMVYIKSPVVHYFWRNFREAIGIWSITFFALFHFAAMLAAIVLVTIGSALAKRRPGDRAKFRTLFIWFGIALVLIILAIPWPFSPLAQRPYLR</sequence>
<dbReference type="RefSeq" id="WP_106523865.1">
    <property type="nucleotide sequence ID" value="NZ_PYGD01000006.1"/>
</dbReference>
<accession>A0A2P8D1M8</accession>
<gene>
    <name evidence="2" type="ORF">B0I18_106128</name>
</gene>
<evidence type="ECO:0008006" key="4">
    <source>
        <dbReference type="Google" id="ProtNLM"/>
    </source>
</evidence>
<name>A0A2P8D1M8_9BACT</name>
<feature type="transmembrane region" description="Helical" evidence="1">
    <location>
        <begin position="6"/>
        <end position="25"/>
    </location>
</feature>
<dbReference type="OrthoDB" id="329514at2"/>
<keyword evidence="1" id="KW-0472">Membrane</keyword>
<keyword evidence="3" id="KW-1185">Reference proteome</keyword>
<feature type="transmembrane region" description="Helical" evidence="1">
    <location>
        <begin position="46"/>
        <end position="64"/>
    </location>
</feature>
<evidence type="ECO:0000256" key="1">
    <source>
        <dbReference type="SAM" id="Phobius"/>
    </source>
</evidence>
<dbReference type="AlphaFoldDB" id="A0A2P8D1M8"/>
<keyword evidence="1" id="KW-1133">Transmembrane helix</keyword>
<dbReference type="Proteomes" id="UP000240572">
    <property type="component" value="Unassembled WGS sequence"/>
</dbReference>
<proteinExistence type="predicted"/>
<feature type="transmembrane region" description="Helical" evidence="1">
    <location>
        <begin position="84"/>
        <end position="110"/>
    </location>
</feature>
<protein>
    <recommendedName>
        <fullName evidence="4">Cytochrome B</fullName>
    </recommendedName>
</protein>
<evidence type="ECO:0000313" key="2">
    <source>
        <dbReference type="EMBL" id="PSK91117.1"/>
    </source>
</evidence>